<dbReference type="InterPro" id="IPR011042">
    <property type="entry name" value="6-blade_b-propeller_TolB-like"/>
</dbReference>
<dbReference type="PANTHER" id="PTHR42776">
    <property type="entry name" value="SERINE PEPTIDASE S9 FAMILY MEMBER"/>
    <property type="match status" value="1"/>
</dbReference>
<sequence length="596" mass="67802">MLDFPKPDIEQYLRSYTITHFAVSNDERLLVFSTNLNGAFNLWAMDLPNQSPYQLTFNNQNSASVKIDPEIRFLITEFDHDGDENYQIYALAPSGGEPLPLLTGEKQLKFYSVQLSKDGRRLYYMTSKDNPQFLDTRVVDLKTKEDRLLIKGEEGSTFLTAVSPNEKNLAYLKQFANTYILGYVQSDDRTVCLTPDPSIVHTVTETQFIDDHHLLFVTNYQEEFAYLASFDLEKDVFEPVLKLDHEDIMGLEWHEASRTAYLTTEKGVQDRLYAFSLDNGTLTQIDAPLDTIHQLAVADSGNLYLLGRSATESFNLYKRSKNGEWQPLTNNRVPGIAKEDLVEPEVVTFPSYDGLNIEALWFQAKSDVANGYTVFWPHGGPQAAERKSFRGAFQFLLGRGYNIFAPNFRGSTGYGASFTKMIEGDWGEGPRLDCVKGIEWLFENGLCDRDRLFLFGGSYGGYMTLLLAGRHPENFRACVDIFGPSNLFTFIESVPDHWKPIMARWLGDPVKDKEKLEKDSPITYLDGMTKPMLVIQGANDPRVVKAESDQIVAKLRERGAEVEYLVFDDEGHGFSKKANEIKAYRAVLDFFEKHRE</sequence>
<organism evidence="3 4">
    <name type="scientific">Camelliibacillus cellulosilyticus</name>
    <dbReference type="NCBI Taxonomy" id="2174486"/>
    <lineage>
        <taxon>Bacteria</taxon>
        <taxon>Bacillati</taxon>
        <taxon>Bacillota</taxon>
        <taxon>Bacilli</taxon>
        <taxon>Bacillales</taxon>
        <taxon>Sporolactobacillaceae</taxon>
        <taxon>Camelliibacillus</taxon>
    </lineage>
</organism>
<feature type="domain" description="Peptidase S9 prolyl oligopeptidase catalytic" evidence="2">
    <location>
        <begin position="388"/>
        <end position="594"/>
    </location>
</feature>
<proteinExistence type="predicted"/>
<dbReference type="SUPFAM" id="SSF82171">
    <property type="entry name" value="DPP6 N-terminal domain-like"/>
    <property type="match status" value="1"/>
</dbReference>
<accession>A0ABV9GP52</accession>
<dbReference type="InterPro" id="IPR001375">
    <property type="entry name" value="Peptidase_S9_cat"/>
</dbReference>
<dbReference type="EMBL" id="JBHSFW010000012">
    <property type="protein sequence ID" value="MFC4619802.1"/>
    <property type="molecule type" value="Genomic_DNA"/>
</dbReference>
<evidence type="ECO:0000313" key="4">
    <source>
        <dbReference type="Proteomes" id="UP001596022"/>
    </source>
</evidence>
<evidence type="ECO:0000259" key="2">
    <source>
        <dbReference type="Pfam" id="PF00326"/>
    </source>
</evidence>
<dbReference type="Gene3D" id="3.40.50.1820">
    <property type="entry name" value="alpha/beta hydrolase"/>
    <property type="match status" value="1"/>
</dbReference>
<dbReference type="SUPFAM" id="SSF53474">
    <property type="entry name" value="alpha/beta-Hydrolases"/>
    <property type="match status" value="1"/>
</dbReference>
<dbReference type="Proteomes" id="UP001596022">
    <property type="component" value="Unassembled WGS sequence"/>
</dbReference>
<reference evidence="4" key="1">
    <citation type="journal article" date="2019" name="Int. J. Syst. Evol. Microbiol.">
        <title>The Global Catalogue of Microorganisms (GCM) 10K type strain sequencing project: providing services to taxonomists for standard genome sequencing and annotation.</title>
        <authorList>
            <consortium name="The Broad Institute Genomics Platform"/>
            <consortium name="The Broad Institute Genome Sequencing Center for Infectious Disease"/>
            <person name="Wu L."/>
            <person name="Ma J."/>
        </authorList>
    </citation>
    <scope>NUCLEOTIDE SEQUENCE [LARGE SCALE GENOMIC DNA]</scope>
    <source>
        <strain evidence="4">CGMCC 1.16306</strain>
    </source>
</reference>
<evidence type="ECO:0000256" key="1">
    <source>
        <dbReference type="ARBA" id="ARBA00022801"/>
    </source>
</evidence>
<dbReference type="Gene3D" id="2.120.10.30">
    <property type="entry name" value="TolB, C-terminal domain"/>
    <property type="match status" value="1"/>
</dbReference>
<name>A0ABV9GP52_9BACL</name>
<evidence type="ECO:0000313" key="3">
    <source>
        <dbReference type="EMBL" id="MFC4619802.1"/>
    </source>
</evidence>
<dbReference type="Pfam" id="PF00326">
    <property type="entry name" value="Peptidase_S9"/>
    <property type="match status" value="1"/>
</dbReference>
<dbReference type="PANTHER" id="PTHR42776:SF27">
    <property type="entry name" value="DIPEPTIDYL PEPTIDASE FAMILY MEMBER 6"/>
    <property type="match status" value="1"/>
</dbReference>
<dbReference type="InterPro" id="IPR029058">
    <property type="entry name" value="AB_hydrolase_fold"/>
</dbReference>
<protein>
    <submittedName>
        <fullName evidence="3">S9 family peptidase</fullName>
    </submittedName>
</protein>
<dbReference type="RefSeq" id="WP_376846894.1">
    <property type="nucleotide sequence ID" value="NZ_JBHSFW010000012.1"/>
</dbReference>
<keyword evidence="1" id="KW-0378">Hydrolase</keyword>
<keyword evidence="4" id="KW-1185">Reference proteome</keyword>
<comment type="caution">
    <text evidence="3">The sequence shown here is derived from an EMBL/GenBank/DDBJ whole genome shotgun (WGS) entry which is preliminary data.</text>
</comment>
<gene>
    <name evidence="3" type="ORF">ACFO4N_13905</name>
</gene>